<evidence type="ECO:0000259" key="3">
    <source>
        <dbReference type="PROSITE" id="PS50157"/>
    </source>
</evidence>
<dbReference type="InterPro" id="IPR050457">
    <property type="entry name" value="ZnFinger_BTB_dom_contain"/>
</dbReference>
<reference evidence="4" key="1">
    <citation type="journal article" date="2021" name="Sci. Adv.">
        <title>The American lobster genome reveals insights on longevity, neural, and immune adaptations.</title>
        <authorList>
            <person name="Polinski J.M."/>
            <person name="Zimin A.V."/>
            <person name="Clark K.F."/>
            <person name="Kohn A.B."/>
            <person name="Sadowski N."/>
            <person name="Timp W."/>
            <person name="Ptitsyn A."/>
            <person name="Khanna P."/>
            <person name="Romanova D.Y."/>
            <person name="Williams P."/>
            <person name="Greenwood S.J."/>
            <person name="Moroz L.L."/>
            <person name="Walt D.R."/>
            <person name="Bodnar A.G."/>
        </authorList>
    </citation>
    <scope>NUCLEOTIDE SEQUENCE</scope>
    <source>
        <strain evidence="4">GMGI-L3</strain>
    </source>
</reference>
<feature type="region of interest" description="Disordered" evidence="2">
    <location>
        <begin position="103"/>
        <end position="122"/>
    </location>
</feature>
<proteinExistence type="predicted"/>
<keyword evidence="1" id="KW-0862">Zinc</keyword>
<dbReference type="PROSITE" id="PS00028">
    <property type="entry name" value="ZINC_FINGER_C2H2_1"/>
    <property type="match status" value="1"/>
</dbReference>
<feature type="compositionally biased region" description="Pro residues" evidence="2">
    <location>
        <begin position="282"/>
        <end position="293"/>
    </location>
</feature>
<evidence type="ECO:0000256" key="1">
    <source>
        <dbReference type="PROSITE-ProRule" id="PRU00042"/>
    </source>
</evidence>
<dbReference type="AlphaFoldDB" id="A0A8J5K574"/>
<comment type="caution">
    <text evidence="4">The sequence shown here is derived from an EMBL/GenBank/DDBJ whole genome shotgun (WGS) entry which is preliminary data.</text>
</comment>
<evidence type="ECO:0000313" key="5">
    <source>
        <dbReference type="Proteomes" id="UP000747542"/>
    </source>
</evidence>
<dbReference type="PANTHER" id="PTHR46105:SF28">
    <property type="entry name" value="ZINC FINGER PROTEIN 37-LIKE"/>
    <property type="match status" value="1"/>
</dbReference>
<name>A0A8J5K574_HOMAM</name>
<dbReference type="InterPro" id="IPR013087">
    <property type="entry name" value="Znf_C2H2_type"/>
</dbReference>
<evidence type="ECO:0000256" key="2">
    <source>
        <dbReference type="SAM" id="MobiDB-lite"/>
    </source>
</evidence>
<dbReference type="PANTHER" id="PTHR46105">
    <property type="entry name" value="AGAP004733-PA"/>
    <property type="match status" value="1"/>
</dbReference>
<keyword evidence="5" id="KW-1185">Reference proteome</keyword>
<organism evidence="4 5">
    <name type="scientific">Homarus americanus</name>
    <name type="common">American lobster</name>
    <dbReference type="NCBI Taxonomy" id="6706"/>
    <lineage>
        <taxon>Eukaryota</taxon>
        <taxon>Metazoa</taxon>
        <taxon>Ecdysozoa</taxon>
        <taxon>Arthropoda</taxon>
        <taxon>Crustacea</taxon>
        <taxon>Multicrustacea</taxon>
        <taxon>Malacostraca</taxon>
        <taxon>Eumalacostraca</taxon>
        <taxon>Eucarida</taxon>
        <taxon>Decapoda</taxon>
        <taxon>Pleocyemata</taxon>
        <taxon>Astacidea</taxon>
        <taxon>Nephropoidea</taxon>
        <taxon>Nephropidae</taxon>
        <taxon>Homarus</taxon>
    </lineage>
</organism>
<dbReference type="SMART" id="SM00355">
    <property type="entry name" value="ZnF_C2H2"/>
    <property type="match status" value="2"/>
</dbReference>
<evidence type="ECO:0000313" key="4">
    <source>
        <dbReference type="EMBL" id="KAG7169527.1"/>
    </source>
</evidence>
<feature type="region of interest" description="Disordered" evidence="2">
    <location>
        <begin position="271"/>
        <end position="293"/>
    </location>
</feature>
<dbReference type="GO" id="GO:0000978">
    <property type="term" value="F:RNA polymerase II cis-regulatory region sequence-specific DNA binding"/>
    <property type="evidence" value="ECO:0007669"/>
    <property type="project" value="TreeGrafter"/>
</dbReference>
<dbReference type="Proteomes" id="UP000747542">
    <property type="component" value="Unassembled WGS sequence"/>
</dbReference>
<feature type="domain" description="C2H2-type" evidence="3">
    <location>
        <begin position="347"/>
        <end position="374"/>
    </location>
</feature>
<dbReference type="PROSITE" id="PS50157">
    <property type="entry name" value="ZINC_FINGER_C2H2_2"/>
    <property type="match status" value="2"/>
</dbReference>
<feature type="domain" description="C2H2-type" evidence="3">
    <location>
        <begin position="375"/>
        <end position="401"/>
    </location>
</feature>
<feature type="compositionally biased region" description="Polar residues" evidence="2">
    <location>
        <begin position="107"/>
        <end position="117"/>
    </location>
</feature>
<protein>
    <submittedName>
        <fullName evidence="4">Cell wall integrity transcriptional regulator CAS5-like 5</fullName>
    </submittedName>
</protein>
<dbReference type="GO" id="GO:0000981">
    <property type="term" value="F:DNA-binding transcription factor activity, RNA polymerase II-specific"/>
    <property type="evidence" value="ECO:0007669"/>
    <property type="project" value="TreeGrafter"/>
</dbReference>
<feature type="compositionally biased region" description="Polar residues" evidence="2">
    <location>
        <begin position="271"/>
        <end position="281"/>
    </location>
</feature>
<sequence>MSEVELVNETVSWWRIFGNKPKKFLQDHEGEESCTKSDLLLASSQELVKHFFQDIIFCDDSPVSPTKYSQAVHVVDGTVAANSLLQTTKEIVGGFPDYGVGGHQHSTRSPPVHSSTRPAGHMSAESDNNLGGYNAITASIYSTSQPGHPDPSNAQGYTMGQVGHLEPSNSSTVGGESLLASSWKFLKCSQEDFNPQTFAAVLDSTLAANSPSQTSKENVSGFPDYGAGGYQPSTTGPPVHSSNSHMSAEYNINRSGCDASLTASVCTVSHASQPDSSNTSFPLPPSSRQPTLPPLYILPSTTSTSGNYFIMQMTDGSQACQMVPMSLAHSQLNRPPASQTFNPKFKSICPECGITATTKGHLKRHLKCHGSNKRYKCQMCSCAFSRADYLKRHVAAAHPKD</sequence>
<keyword evidence="1" id="KW-0479">Metal-binding</keyword>
<accession>A0A8J5K574</accession>
<dbReference type="Pfam" id="PF00096">
    <property type="entry name" value="zf-C2H2"/>
    <property type="match status" value="1"/>
</dbReference>
<dbReference type="OrthoDB" id="6382929at2759"/>
<keyword evidence="1" id="KW-0863">Zinc-finger</keyword>
<gene>
    <name evidence="4" type="primary">Cas5-L5</name>
    <name evidence="4" type="ORF">Hamer_G027702</name>
</gene>
<dbReference type="GO" id="GO:0008270">
    <property type="term" value="F:zinc ion binding"/>
    <property type="evidence" value="ECO:0007669"/>
    <property type="project" value="UniProtKB-KW"/>
</dbReference>
<dbReference type="EMBL" id="JAHLQT010016132">
    <property type="protein sequence ID" value="KAG7169527.1"/>
    <property type="molecule type" value="Genomic_DNA"/>
</dbReference>